<dbReference type="InterPro" id="IPR000795">
    <property type="entry name" value="T_Tr_GTP-bd_dom"/>
</dbReference>
<evidence type="ECO:0000256" key="4">
    <source>
        <dbReference type="ARBA" id="ARBA00004947"/>
    </source>
</evidence>
<dbReference type="SUPFAM" id="SSF52540">
    <property type="entry name" value="P-loop containing nucleoside triphosphate hydrolases"/>
    <property type="match status" value="1"/>
</dbReference>
<dbReference type="InterPro" id="IPR005886">
    <property type="entry name" value="UDP_G4E"/>
</dbReference>
<name>A0A238C5W8_9BILA</name>
<comment type="catalytic activity">
    <reaction evidence="1">
        <text>UDP-N-acetyl-alpha-D-glucosamine = UDP-N-acetyl-alpha-D-galactosamine</text>
        <dbReference type="Rhea" id="RHEA:20517"/>
        <dbReference type="ChEBI" id="CHEBI:57705"/>
        <dbReference type="ChEBI" id="CHEBI:67138"/>
        <dbReference type="EC" id="5.1.3.7"/>
    </reaction>
</comment>
<comment type="cofactor">
    <cofactor evidence="3">
        <name>NAD(+)</name>
        <dbReference type="ChEBI" id="CHEBI:57540"/>
    </cofactor>
</comment>
<proteinExistence type="predicted"/>
<keyword evidence="8" id="KW-0299">Galactose metabolism</keyword>
<keyword evidence="8" id="KW-0119">Carbohydrate metabolism</keyword>
<dbReference type="PANTHER" id="PTHR43725">
    <property type="entry name" value="UDP-GLUCOSE 4-EPIMERASE"/>
    <property type="match status" value="1"/>
</dbReference>
<dbReference type="InterPro" id="IPR036291">
    <property type="entry name" value="NAD(P)-bd_dom_sf"/>
</dbReference>
<keyword evidence="13" id="KW-1185">Reference proteome</keyword>
<dbReference type="EMBL" id="KZ269977">
    <property type="protein sequence ID" value="OZC12849.1"/>
    <property type="molecule type" value="Genomic_DNA"/>
</dbReference>
<evidence type="ECO:0000313" key="13">
    <source>
        <dbReference type="Proteomes" id="UP000242913"/>
    </source>
</evidence>
<dbReference type="OrthoDB" id="2067at2759"/>
<evidence type="ECO:0000259" key="11">
    <source>
        <dbReference type="PROSITE" id="PS51722"/>
    </source>
</evidence>
<comment type="catalytic activity">
    <reaction evidence="2">
        <text>UDP-alpha-D-glucose = UDP-alpha-D-galactose</text>
        <dbReference type="Rhea" id="RHEA:22168"/>
        <dbReference type="ChEBI" id="CHEBI:58885"/>
        <dbReference type="ChEBI" id="CHEBI:66914"/>
        <dbReference type="EC" id="5.1.3.2"/>
    </reaction>
</comment>
<evidence type="ECO:0000313" key="12">
    <source>
        <dbReference type="EMBL" id="OZC12849.1"/>
    </source>
</evidence>
<accession>A0A238C5W8</accession>
<dbReference type="PANTHER" id="PTHR43725:SF47">
    <property type="entry name" value="UDP-GLUCOSE 4-EPIMERASE"/>
    <property type="match status" value="1"/>
</dbReference>
<dbReference type="GO" id="GO:0003924">
    <property type="term" value="F:GTPase activity"/>
    <property type="evidence" value="ECO:0007669"/>
    <property type="project" value="InterPro"/>
</dbReference>
<evidence type="ECO:0000256" key="10">
    <source>
        <dbReference type="ARBA" id="ARBA00031827"/>
    </source>
</evidence>
<dbReference type="Gene3D" id="3.40.50.720">
    <property type="entry name" value="NAD(P)-binding Rossmann-like Domain"/>
    <property type="match status" value="1"/>
</dbReference>
<dbReference type="PROSITE" id="PS51722">
    <property type="entry name" value="G_TR_2"/>
    <property type="match status" value="1"/>
</dbReference>
<dbReference type="SUPFAM" id="SSF50447">
    <property type="entry name" value="Translation proteins"/>
    <property type="match status" value="1"/>
</dbReference>
<evidence type="ECO:0000256" key="6">
    <source>
        <dbReference type="ARBA" id="ARBA00013189"/>
    </source>
</evidence>
<dbReference type="GO" id="GO:0003978">
    <property type="term" value="F:UDP-glucose 4-epimerase activity"/>
    <property type="evidence" value="ECO:0007669"/>
    <property type="project" value="UniProtKB-EC"/>
</dbReference>
<dbReference type="Gene3D" id="2.40.30.10">
    <property type="entry name" value="Translation factors"/>
    <property type="match status" value="2"/>
</dbReference>
<reference evidence="12 13" key="1">
    <citation type="submission" date="2015-12" db="EMBL/GenBank/DDBJ databases">
        <title>Draft genome of the nematode, Onchocerca flexuosa.</title>
        <authorList>
            <person name="Mitreva M."/>
        </authorList>
    </citation>
    <scope>NUCLEOTIDE SEQUENCE [LARGE SCALE GENOMIC DNA]</scope>
    <source>
        <strain evidence="12">Red Deer</strain>
    </source>
</reference>
<evidence type="ECO:0000256" key="2">
    <source>
        <dbReference type="ARBA" id="ARBA00000083"/>
    </source>
</evidence>
<dbReference type="GO" id="GO:0005525">
    <property type="term" value="F:GTP binding"/>
    <property type="evidence" value="ECO:0007669"/>
    <property type="project" value="InterPro"/>
</dbReference>
<evidence type="ECO:0000256" key="7">
    <source>
        <dbReference type="ARBA" id="ARBA00023027"/>
    </source>
</evidence>
<dbReference type="InterPro" id="IPR009000">
    <property type="entry name" value="Transl_B-barrel_sf"/>
</dbReference>
<dbReference type="AlphaFoldDB" id="A0A238C5W8"/>
<dbReference type="SUPFAM" id="SSF51735">
    <property type="entry name" value="NAD(P)-binding Rossmann-fold domains"/>
    <property type="match status" value="1"/>
</dbReference>
<protein>
    <recommendedName>
        <fullName evidence="10">UDP-N-acetylglucosamine 4-epimerase</fullName>
        <ecNumber evidence="6">5.1.3.2</ecNumber>
        <ecNumber evidence="5">5.1.3.7</ecNumber>
    </recommendedName>
</protein>
<dbReference type="EC" id="5.1.3.7" evidence="5"/>
<organism evidence="12 13">
    <name type="scientific">Onchocerca flexuosa</name>
    <dbReference type="NCBI Taxonomy" id="387005"/>
    <lineage>
        <taxon>Eukaryota</taxon>
        <taxon>Metazoa</taxon>
        <taxon>Ecdysozoa</taxon>
        <taxon>Nematoda</taxon>
        <taxon>Chromadorea</taxon>
        <taxon>Rhabditida</taxon>
        <taxon>Spirurina</taxon>
        <taxon>Spiruromorpha</taxon>
        <taxon>Filarioidea</taxon>
        <taxon>Onchocercidae</taxon>
        <taxon>Onchocerca</taxon>
    </lineage>
</organism>
<dbReference type="NCBIfam" id="TIGR01179">
    <property type="entry name" value="galE"/>
    <property type="match status" value="1"/>
</dbReference>
<dbReference type="InterPro" id="IPR001509">
    <property type="entry name" value="Epimerase_deHydtase"/>
</dbReference>
<evidence type="ECO:0000256" key="3">
    <source>
        <dbReference type="ARBA" id="ARBA00001911"/>
    </source>
</evidence>
<sequence>MRILITGAAGFIGSHVTLELLEAGYDVICVDNFSNSLQDSDGNAVSLKRVSQIINKEVPFIFADCSNEEQLENVFKKYSINGVIHLAGWKAVGESVKRPLDYYSNNLTATLVLLKMCGKYNVKNFVFSSSATVYGSPTNLPIKETDPVGYKITNPYGHTKYMIEQILMDLANSDKSWNIIILRYFNPVGAHPSGLIGEDPKGVPNNLMPHMSQVAIGKLPVLYIFGTEFDTADGTGIRDYIHIVDLARGHVAAFDYLNKQQNFGCEVYNLGTGKGYSVLEMVAAFEKATGRKVKTENGPPRPGDIACIYCDPLLAAQKLGWKLASRKSLNVGILGHVDCGKTTLAKALSEMGSTAAFDKHAKAANLRANTIDLGYSTLTINDTIIALIDCPGHASLIRCGKVLLEAVLFGILLRVMVIFLNIFILRRSVLAASSVFDMAIVVVNSGKGIEQQTAEHLLLVSLLCPDHIIIVINKIDLISEEALEQMIRRCRKVASTLKINSNLQIVPVSLMKHKEVAIIALMNALRLALYTPQRISSGHFVMFVDHCFPVKGKGTIMTGTVVDGICNVGMDVEIAALHEKRKIKSMQRWKEDVRSAEMGDRTAVLFHNVSAKDINRTAIFEPGTLHCVQFLLVSVNRIVHFQGILHQSSKLHISTGFDTVTGQCQFLASPGEKDDYEVVQELNETVKFAIISLERPVYTKEGSFYITSRLDYQGKGCRDCIIEVGLRLVLFRMDCILKTSFHFTSIRRITILWNFLPYKSSHSLSSNSSELRYKSVNDMRTKTTNKRRSHVEILDGMAEYAVSNEDAKLSEKGYVEIWRKAKRNEQKCTTKTLSDMREDIDKLAKTLYRLRANEKERREKPPQVVIKQQESEVEEELKLSTYVDGSVERLSFTVRTPDRRVLLKKFTGITVSRAILEMLRNRKVRINEIVTYDFAIVCKPMDTLDIWKEELEENPAFARIDRFQILHILPSSCHQYFTVHAIALRDFVIENWFPWELQNI</sequence>
<keyword evidence="7" id="KW-0520">NAD</keyword>
<dbReference type="GO" id="GO:0005829">
    <property type="term" value="C:cytosol"/>
    <property type="evidence" value="ECO:0007669"/>
    <property type="project" value="TreeGrafter"/>
</dbReference>
<comment type="pathway">
    <text evidence="4">Carbohydrate metabolism; galactose metabolism.</text>
</comment>
<evidence type="ECO:0000256" key="1">
    <source>
        <dbReference type="ARBA" id="ARBA00000014"/>
    </source>
</evidence>
<dbReference type="Pfam" id="PF01370">
    <property type="entry name" value="Epimerase"/>
    <property type="match status" value="1"/>
</dbReference>
<dbReference type="InterPro" id="IPR027417">
    <property type="entry name" value="P-loop_NTPase"/>
</dbReference>
<dbReference type="Pfam" id="PF00009">
    <property type="entry name" value="GTP_EFTU"/>
    <property type="match status" value="2"/>
</dbReference>
<dbReference type="GO" id="GO:0003974">
    <property type="term" value="F:UDP-N-acetylglucosamine 4-epimerase activity"/>
    <property type="evidence" value="ECO:0007669"/>
    <property type="project" value="UniProtKB-EC"/>
</dbReference>
<evidence type="ECO:0000256" key="5">
    <source>
        <dbReference type="ARBA" id="ARBA00013175"/>
    </source>
</evidence>
<evidence type="ECO:0000256" key="9">
    <source>
        <dbReference type="ARBA" id="ARBA00023235"/>
    </source>
</evidence>
<evidence type="ECO:0000256" key="8">
    <source>
        <dbReference type="ARBA" id="ARBA00023144"/>
    </source>
</evidence>
<gene>
    <name evidence="12" type="ORF">X798_00483</name>
</gene>
<keyword evidence="9" id="KW-0413">Isomerase</keyword>
<feature type="domain" description="Tr-type G" evidence="11">
    <location>
        <begin position="326"/>
        <end position="533"/>
    </location>
</feature>
<dbReference type="Gene3D" id="3.40.50.300">
    <property type="entry name" value="P-loop containing nucleotide triphosphate hydrolases"/>
    <property type="match status" value="1"/>
</dbReference>
<dbReference type="EC" id="5.1.3.2" evidence="6"/>
<dbReference type="GO" id="GO:0033499">
    <property type="term" value="P:galactose catabolic process via UDP-galactose, Leloir pathway"/>
    <property type="evidence" value="ECO:0007669"/>
    <property type="project" value="TreeGrafter"/>
</dbReference>
<dbReference type="Gene3D" id="3.90.25.10">
    <property type="entry name" value="UDP-galactose 4-epimerase, domain 1"/>
    <property type="match status" value="1"/>
</dbReference>
<dbReference type="PRINTS" id="PR00315">
    <property type="entry name" value="ELONGATNFCT"/>
</dbReference>
<dbReference type="Proteomes" id="UP000242913">
    <property type="component" value="Unassembled WGS sequence"/>
</dbReference>
<dbReference type="CDD" id="cd05247">
    <property type="entry name" value="UDP_G4E_1_SDR_e"/>
    <property type="match status" value="1"/>
</dbReference>